<feature type="region of interest" description="Disordered" evidence="8">
    <location>
        <begin position="577"/>
        <end position="596"/>
    </location>
</feature>
<evidence type="ECO:0000256" key="5">
    <source>
        <dbReference type="ARBA" id="ARBA00022692"/>
    </source>
</evidence>
<feature type="transmembrane region" description="Helical" evidence="9">
    <location>
        <begin position="221"/>
        <end position="244"/>
    </location>
</feature>
<reference evidence="11 12" key="1">
    <citation type="submission" date="2021-04" db="EMBL/GenBank/DDBJ databases">
        <authorList>
            <person name="Huq M.A."/>
        </authorList>
    </citation>
    <scope>NUCLEOTIDE SEQUENCE [LARGE SCALE GENOMIC DNA]</scope>
    <source>
        <strain evidence="11 12">MAH-13</strain>
    </source>
</reference>
<evidence type="ECO:0000259" key="10">
    <source>
        <dbReference type="Pfam" id="PF02366"/>
    </source>
</evidence>
<dbReference type="Pfam" id="PF02366">
    <property type="entry name" value="PMT"/>
    <property type="match status" value="1"/>
</dbReference>
<dbReference type="PANTHER" id="PTHR33908">
    <property type="entry name" value="MANNOSYLTRANSFERASE YKCB-RELATED"/>
    <property type="match status" value="1"/>
</dbReference>
<evidence type="ECO:0000313" key="11">
    <source>
        <dbReference type="EMBL" id="MBP1473074.1"/>
    </source>
</evidence>
<dbReference type="RefSeq" id="WP_209615006.1">
    <property type="nucleotide sequence ID" value="NZ_JAGJRS010000004.1"/>
</dbReference>
<feature type="transmembrane region" description="Helical" evidence="9">
    <location>
        <begin position="435"/>
        <end position="455"/>
    </location>
</feature>
<feature type="transmembrane region" description="Helical" evidence="9">
    <location>
        <begin position="369"/>
        <end position="390"/>
    </location>
</feature>
<sequence>MPAFSQATPQERCRFWLLLLIALVILGAGIGLRDPWPSDEPRFTLAAKQMVESGDWLFPHRGSELYADKPPMLMWLQAASFELVRNWRLAFMLPSLLAGLGTLLLVYDLGRRLWNRRTGLYAAGGLLLAFQFVYQSQRAQIDPLVLFFITAANWGLLRHLLAPPDTGATANWPMFWLGCFCAGLGVITKGVGFIALFMLLPYAWAAWRGWDGVARPGRGAWWRWLLGLGAVLAAIALWLVPMLLTAHARADMPAYPAYVHDILFRQTAHRYANAWHHIHAWWYYLPIVLFSWLPLSLTYAGSVPRWWQRLREHDARVLLPLCWVVLVLLFFSASPGKRDVYVLPALPMLALATAPFLDELLPRRWLRVMGLVFIAVLGAAMLGLGLWALHSHSPKVAQFVARRDLADGGAALWWMCVVLGVVQLALVATLRVRRALWVVCGGMAALWLAWGYWAVPLLNDSSSSAGLMREVRSHLAPGDQLGLVAWKEQNLLMLDQPAVDFGFKVPWHLQFARATQWQAQAPATRWLFVQQTAMGDCVDRAQAIYLGHANQRDWWMFKAGAVVPGCVPSAAVDELPDDDADAGAVAAPEAPAPVDP</sequence>
<keyword evidence="3" id="KW-0328">Glycosyltransferase</keyword>
<comment type="caution">
    <text evidence="11">The sequence shown here is derived from an EMBL/GenBank/DDBJ whole genome shotgun (WGS) entry which is preliminary data.</text>
</comment>
<evidence type="ECO:0000256" key="4">
    <source>
        <dbReference type="ARBA" id="ARBA00022679"/>
    </source>
</evidence>
<evidence type="ECO:0000313" key="12">
    <source>
        <dbReference type="Proteomes" id="UP000823790"/>
    </source>
</evidence>
<gene>
    <name evidence="11" type="ORF">J7I44_02110</name>
</gene>
<feature type="transmembrane region" description="Helical" evidence="9">
    <location>
        <begin position="174"/>
        <end position="200"/>
    </location>
</feature>
<feature type="transmembrane region" description="Helical" evidence="9">
    <location>
        <begin position="89"/>
        <end position="107"/>
    </location>
</feature>
<evidence type="ECO:0000256" key="3">
    <source>
        <dbReference type="ARBA" id="ARBA00022676"/>
    </source>
</evidence>
<evidence type="ECO:0000256" key="1">
    <source>
        <dbReference type="ARBA" id="ARBA00004651"/>
    </source>
</evidence>
<keyword evidence="5 9" id="KW-0812">Transmembrane</keyword>
<dbReference type="Proteomes" id="UP000823790">
    <property type="component" value="Unassembled WGS sequence"/>
</dbReference>
<feature type="transmembrane region" description="Helical" evidence="9">
    <location>
        <begin position="410"/>
        <end position="428"/>
    </location>
</feature>
<name>A0ABS4DJ43_9GAMM</name>
<keyword evidence="7 9" id="KW-0472">Membrane</keyword>
<evidence type="ECO:0000256" key="6">
    <source>
        <dbReference type="ARBA" id="ARBA00022989"/>
    </source>
</evidence>
<protein>
    <submittedName>
        <fullName evidence="11">Glycosyltransferase family 39 protein</fullName>
    </submittedName>
</protein>
<dbReference type="EMBL" id="JAGJRS010000004">
    <property type="protein sequence ID" value="MBP1473074.1"/>
    <property type="molecule type" value="Genomic_DNA"/>
</dbReference>
<organism evidence="11 12">
    <name type="scientific">Frateuria flava</name>
    <dbReference type="NCBI Taxonomy" id="2821489"/>
    <lineage>
        <taxon>Bacteria</taxon>
        <taxon>Pseudomonadati</taxon>
        <taxon>Pseudomonadota</taxon>
        <taxon>Gammaproteobacteria</taxon>
        <taxon>Lysobacterales</taxon>
        <taxon>Rhodanobacteraceae</taxon>
        <taxon>Frateuria</taxon>
    </lineage>
</organism>
<comment type="subcellular location">
    <subcellularLocation>
        <location evidence="1">Cell membrane</location>
        <topology evidence="1">Multi-pass membrane protein</topology>
    </subcellularLocation>
</comment>
<proteinExistence type="predicted"/>
<evidence type="ECO:0000256" key="8">
    <source>
        <dbReference type="SAM" id="MobiDB-lite"/>
    </source>
</evidence>
<feature type="domain" description="ArnT-like N-terminal" evidence="10">
    <location>
        <begin position="42"/>
        <end position="240"/>
    </location>
</feature>
<dbReference type="InterPro" id="IPR050297">
    <property type="entry name" value="LipidA_mod_glycosyltrf_83"/>
</dbReference>
<dbReference type="InterPro" id="IPR003342">
    <property type="entry name" value="ArnT-like_N"/>
</dbReference>
<feature type="transmembrane region" description="Helical" evidence="9">
    <location>
        <begin position="15"/>
        <end position="32"/>
    </location>
</feature>
<feature type="transmembrane region" description="Helical" evidence="9">
    <location>
        <begin position="281"/>
        <end position="303"/>
    </location>
</feature>
<accession>A0ABS4DJ43</accession>
<feature type="transmembrane region" description="Helical" evidence="9">
    <location>
        <begin position="340"/>
        <end position="357"/>
    </location>
</feature>
<keyword evidence="12" id="KW-1185">Reference proteome</keyword>
<evidence type="ECO:0000256" key="7">
    <source>
        <dbReference type="ARBA" id="ARBA00023136"/>
    </source>
</evidence>
<keyword evidence="2" id="KW-1003">Cell membrane</keyword>
<evidence type="ECO:0000256" key="9">
    <source>
        <dbReference type="SAM" id="Phobius"/>
    </source>
</evidence>
<keyword evidence="4" id="KW-0808">Transferase</keyword>
<keyword evidence="6 9" id="KW-1133">Transmembrane helix</keyword>
<evidence type="ECO:0000256" key="2">
    <source>
        <dbReference type="ARBA" id="ARBA00022475"/>
    </source>
</evidence>
<feature type="transmembrane region" description="Helical" evidence="9">
    <location>
        <begin position="315"/>
        <end position="334"/>
    </location>
</feature>
<dbReference type="PANTHER" id="PTHR33908:SF3">
    <property type="entry name" value="UNDECAPRENYL PHOSPHATE-ALPHA-4-AMINO-4-DEOXY-L-ARABINOSE ARABINOSYL TRANSFERASE"/>
    <property type="match status" value="1"/>
</dbReference>
<feature type="transmembrane region" description="Helical" evidence="9">
    <location>
        <begin position="143"/>
        <end position="162"/>
    </location>
</feature>